<dbReference type="Proteomes" id="UP000789570">
    <property type="component" value="Unassembled WGS sequence"/>
</dbReference>
<feature type="non-terminal residue" evidence="2">
    <location>
        <position position="393"/>
    </location>
</feature>
<organism evidence="2 3">
    <name type="scientific">Funneliformis caledonium</name>
    <dbReference type="NCBI Taxonomy" id="1117310"/>
    <lineage>
        <taxon>Eukaryota</taxon>
        <taxon>Fungi</taxon>
        <taxon>Fungi incertae sedis</taxon>
        <taxon>Mucoromycota</taxon>
        <taxon>Glomeromycotina</taxon>
        <taxon>Glomeromycetes</taxon>
        <taxon>Glomerales</taxon>
        <taxon>Glomeraceae</taxon>
        <taxon>Funneliformis</taxon>
    </lineage>
</organism>
<evidence type="ECO:0000256" key="1">
    <source>
        <dbReference type="SAM" id="MobiDB-lite"/>
    </source>
</evidence>
<keyword evidence="3" id="KW-1185">Reference proteome</keyword>
<accession>A0A9N9NFL1</accession>
<evidence type="ECO:0000313" key="3">
    <source>
        <dbReference type="Proteomes" id="UP000789570"/>
    </source>
</evidence>
<feature type="compositionally biased region" description="Polar residues" evidence="1">
    <location>
        <begin position="118"/>
        <end position="132"/>
    </location>
</feature>
<feature type="region of interest" description="Disordered" evidence="1">
    <location>
        <begin position="112"/>
        <end position="147"/>
    </location>
</feature>
<name>A0A9N9NFL1_9GLOM</name>
<gene>
    <name evidence="2" type="ORF">FCALED_LOCUS14921</name>
</gene>
<dbReference type="EMBL" id="CAJVPQ010012035">
    <property type="protein sequence ID" value="CAG8729964.1"/>
    <property type="molecule type" value="Genomic_DNA"/>
</dbReference>
<comment type="caution">
    <text evidence="2">The sequence shown here is derived from an EMBL/GenBank/DDBJ whole genome shotgun (WGS) entry which is preliminary data.</text>
</comment>
<evidence type="ECO:0000313" key="2">
    <source>
        <dbReference type="EMBL" id="CAG8729964.1"/>
    </source>
</evidence>
<dbReference type="AlphaFoldDB" id="A0A9N9NFL1"/>
<dbReference type="OrthoDB" id="2440340at2759"/>
<protein>
    <submittedName>
        <fullName evidence="2">3451_t:CDS:1</fullName>
    </submittedName>
</protein>
<reference evidence="2" key="1">
    <citation type="submission" date="2021-06" db="EMBL/GenBank/DDBJ databases">
        <authorList>
            <person name="Kallberg Y."/>
            <person name="Tangrot J."/>
            <person name="Rosling A."/>
        </authorList>
    </citation>
    <scope>NUCLEOTIDE SEQUENCE</scope>
    <source>
        <strain evidence="2">UK204</strain>
    </source>
</reference>
<proteinExistence type="predicted"/>
<sequence>MTHTALKNAIFKSFDNCIKDCKNWELEHTLQYLEESHIKFDEKDYLSNKKKLQSSSKISMKAIEIFRRQKNKAEENRFYYCIDKNVRKMETTISLVHVREVKRHTEISNQAKRVMINDASSPNVSPEIDNNYSDNVENTSDNENDENKSNDVLLQLESEVSNGGVDNRQFQDFQKNYLAMCNDMKWKLPSGSYVEDIIFNYTKDLSYECFILDIENETIMKLFDKKDQEYIKTYNIMDDPELEDRLMEYLVTFNETDISKMWDKINARIDITLYDPKNHFDYQYVYQVFANLYELRSGDFTRAHLEGKCDGILRELASIKEYAISKEGKLFTGKSRTKYLSNGRLKMPKVMKDMIKQKVDKLGMDFVKSQHLEIVRFLHSAQYLQQVIIDLPA</sequence>